<sequence length="175" mass="19904">MEKELLNEQEIERILMRITHEILEKNKGAENICLIGIVTGGVYLAERIRNKIKESEGMDVPLGSLDISFYRDDINLAKKHRVIKPTNIPFRIDGKRVILVDDVLYTGRSTRAAMDALMDFGRPAEIQLAVLIDRGHRELPIMANYTGKFIPTSRNEKIKVYLKEISGKDSVVLIV</sequence>
<dbReference type="EMBL" id="DTHO01000072">
    <property type="protein sequence ID" value="HGH00125.1"/>
    <property type="molecule type" value="Genomic_DNA"/>
</dbReference>
<organism evidence="6">
    <name type="scientific">Thermodesulfovibrio aggregans</name>
    <dbReference type="NCBI Taxonomy" id="86166"/>
    <lineage>
        <taxon>Bacteria</taxon>
        <taxon>Pseudomonadati</taxon>
        <taxon>Nitrospirota</taxon>
        <taxon>Thermodesulfovibrionia</taxon>
        <taxon>Thermodesulfovibrionales</taxon>
        <taxon>Thermodesulfovibrionaceae</taxon>
        <taxon>Thermodesulfovibrio</taxon>
    </lineage>
</organism>
<dbReference type="Pfam" id="PF00156">
    <property type="entry name" value="Pribosyltran"/>
    <property type="match status" value="1"/>
</dbReference>
<name>A0A7C4EM09_9BACT</name>
<evidence type="ECO:0000259" key="5">
    <source>
        <dbReference type="Pfam" id="PF00156"/>
    </source>
</evidence>
<dbReference type="FunFam" id="3.40.50.2020:FF:000020">
    <property type="entry name" value="Bifunctional protein PyrR"/>
    <property type="match status" value="1"/>
</dbReference>
<dbReference type="PANTHER" id="PTHR11608">
    <property type="entry name" value="BIFUNCTIONAL PROTEIN PYRR"/>
    <property type="match status" value="1"/>
</dbReference>
<dbReference type="PANTHER" id="PTHR11608:SF0">
    <property type="entry name" value="BIFUNCTIONAL PROTEIN PYRR"/>
    <property type="match status" value="1"/>
</dbReference>
<dbReference type="InterPro" id="IPR050137">
    <property type="entry name" value="PyrR_bifunctional"/>
</dbReference>
<keyword evidence="4 6" id="KW-0808">Transferase</keyword>
<evidence type="ECO:0000313" key="6">
    <source>
        <dbReference type="EMBL" id="HGH00125.1"/>
    </source>
</evidence>
<evidence type="ECO:0000256" key="2">
    <source>
        <dbReference type="ARBA" id="ARBA00023015"/>
    </source>
</evidence>
<dbReference type="HAMAP" id="MF_01219">
    <property type="entry name" value="PyrR"/>
    <property type="match status" value="1"/>
</dbReference>
<dbReference type="NCBIfam" id="NF003545">
    <property type="entry name" value="PRK05205.1-1"/>
    <property type="match status" value="1"/>
</dbReference>
<dbReference type="InterPro" id="IPR023050">
    <property type="entry name" value="PyrR"/>
</dbReference>
<feature type="short sequence motif" description="PRPP-binding" evidence="4">
    <location>
        <begin position="97"/>
        <end position="109"/>
    </location>
</feature>
<protein>
    <recommendedName>
        <fullName evidence="4">Bifunctional protein PyrR</fullName>
    </recommendedName>
    <domain>
        <recommendedName>
            <fullName evidence="4">Pyrimidine operon regulatory protein</fullName>
        </recommendedName>
    </domain>
    <domain>
        <recommendedName>
            <fullName evidence="4">Uracil phosphoribosyltransferase</fullName>
            <shortName evidence="4">UPRTase</shortName>
            <ecNumber evidence="4">2.4.2.9</ecNumber>
        </recommendedName>
    </domain>
</protein>
<dbReference type="Gene3D" id="3.40.50.2020">
    <property type="match status" value="1"/>
</dbReference>
<comment type="similarity">
    <text evidence="1 4">Belongs to the purine/pyrimidine phosphoribosyltransferase family. PyrR subfamily.</text>
</comment>
<comment type="function">
    <text evidence="4">Regulates the transcription of the pyrimidine nucleotide (pyr) operon in response to exogenous pyrimidines.</text>
</comment>
<keyword evidence="3 4" id="KW-0804">Transcription</keyword>
<dbReference type="AlphaFoldDB" id="A0A7C4EM09"/>
<dbReference type="InterPro" id="IPR029057">
    <property type="entry name" value="PRTase-like"/>
</dbReference>
<evidence type="ECO:0000256" key="4">
    <source>
        <dbReference type="HAMAP-Rule" id="MF_01219"/>
    </source>
</evidence>
<dbReference type="CDD" id="cd06223">
    <property type="entry name" value="PRTases_typeI"/>
    <property type="match status" value="1"/>
</dbReference>
<comment type="function">
    <text evidence="4">Also displays a weak uracil phosphoribosyltransferase activity which is not physiologically significant.</text>
</comment>
<evidence type="ECO:0000256" key="3">
    <source>
        <dbReference type="ARBA" id="ARBA00023163"/>
    </source>
</evidence>
<keyword evidence="4 6" id="KW-0328">Glycosyltransferase</keyword>
<dbReference type="GO" id="GO:0004845">
    <property type="term" value="F:uracil phosphoribosyltransferase activity"/>
    <property type="evidence" value="ECO:0007669"/>
    <property type="project" value="UniProtKB-UniRule"/>
</dbReference>
<accession>A0A7C4EM09</accession>
<reference evidence="6" key="1">
    <citation type="journal article" date="2020" name="mSystems">
        <title>Genome- and Community-Level Interaction Insights into Carbon Utilization and Element Cycling Functions of Hydrothermarchaeota in Hydrothermal Sediment.</title>
        <authorList>
            <person name="Zhou Z."/>
            <person name="Liu Y."/>
            <person name="Xu W."/>
            <person name="Pan J."/>
            <person name="Luo Z.H."/>
            <person name="Li M."/>
        </authorList>
    </citation>
    <scope>NUCLEOTIDE SEQUENCE [LARGE SCALE GENOMIC DNA]</scope>
    <source>
        <strain evidence="6">SpSt-788</strain>
    </source>
</reference>
<dbReference type="GO" id="GO:0006355">
    <property type="term" value="P:regulation of DNA-templated transcription"/>
    <property type="evidence" value="ECO:0007669"/>
    <property type="project" value="UniProtKB-UniRule"/>
</dbReference>
<dbReference type="NCBIfam" id="NF003548">
    <property type="entry name" value="PRK05205.1-4"/>
    <property type="match status" value="1"/>
</dbReference>
<comment type="caution">
    <text evidence="6">The sequence shown here is derived from an EMBL/GenBank/DDBJ whole genome shotgun (WGS) entry which is preliminary data.</text>
</comment>
<keyword evidence="2 4" id="KW-0805">Transcription regulation</keyword>
<feature type="domain" description="Phosphoribosyltransferase" evidence="5">
    <location>
        <begin position="3"/>
        <end position="147"/>
    </location>
</feature>
<evidence type="ECO:0000256" key="1">
    <source>
        <dbReference type="ARBA" id="ARBA00005565"/>
    </source>
</evidence>
<dbReference type="EC" id="2.4.2.9" evidence="4"/>
<comment type="catalytic activity">
    <reaction evidence="4">
        <text>UMP + diphosphate = 5-phospho-alpha-D-ribose 1-diphosphate + uracil</text>
        <dbReference type="Rhea" id="RHEA:13017"/>
        <dbReference type="ChEBI" id="CHEBI:17568"/>
        <dbReference type="ChEBI" id="CHEBI:33019"/>
        <dbReference type="ChEBI" id="CHEBI:57865"/>
        <dbReference type="ChEBI" id="CHEBI:58017"/>
        <dbReference type="EC" id="2.4.2.9"/>
    </reaction>
</comment>
<proteinExistence type="inferred from homology"/>
<dbReference type="InterPro" id="IPR000836">
    <property type="entry name" value="PRTase_dom"/>
</dbReference>
<dbReference type="NCBIfam" id="NF003549">
    <property type="entry name" value="PRK05205.1-5"/>
    <property type="match status" value="1"/>
</dbReference>
<gene>
    <name evidence="4 6" type="primary">pyrR</name>
    <name evidence="6" type="ORF">ENV75_06745</name>
</gene>
<dbReference type="SUPFAM" id="SSF53271">
    <property type="entry name" value="PRTase-like"/>
    <property type="match status" value="1"/>
</dbReference>